<dbReference type="Proteomes" id="UP001596119">
    <property type="component" value="Unassembled WGS sequence"/>
</dbReference>
<dbReference type="InterPro" id="IPR036291">
    <property type="entry name" value="NAD(P)-bd_dom_sf"/>
</dbReference>
<gene>
    <name evidence="2" type="ORF">ACFQH9_13330</name>
</gene>
<keyword evidence="3" id="KW-1185">Reference proteome</keyword>
<reference evidence="3" key="1">
    <citation type="journal article" date="2019" name="Int. J. Syst. Evol. Microbiol.">
        <title>The Global Catalogue of Microorganisms (GCM) 10K type strain sequencing project: providing services to taxonomists for standard genome sequencing and annotation.</title>
        <authorList>
            <consortium name="The Broad Institute Genomics Platform"/>
            <consortium name="The Broad Institute Genome Sequencing Center for Infectious Disease"/>
            <person name="Wu L."/>
            <person name="Ma J."/>
        </authorList>
    </citation>
    <scope>NUCLEOTIDE SEQUENCE [LARGE SCALE GENOMIC DNA]</scope>
    <source>
        <strain evidence="3">CGMCC 4.7397</strain>
    </source>
</reference>
<protein>
    <submittedName>
        <fullName evidence="2">NAD(P)H-binding protein</fullName>
    </submittedName>
</protein>
<name>A0ABW1I6J3_9PSEU</name>
<proteinExistence type="predicted"/>
<dbReference type="SUPFAM" id="SSF51735">
    <property type="entry name" value="NAD(P)-binding Rossmann-fold domains"/>
    <property type="match status" value="1"/>
</dbReference>
<evidence type="ECO:0000313" key="3">
    <source>
        <dbReference type="Proteomes" id="UP001596119"/>
    </source>
</evidence>
<dbReference type="Gene3D" id="3.40.50.720">
    <property type="entry name" value="NAD(P)-binding Rossmann-like Domain"/>
    <property type="match status" value="1"/>
</dbReference>
<organism evidence="2 3">
    <name type="scientific">Pseudonocardia lutea</name>
    <dbReference type="NCBI Taxonomy" id="2172015"/>
    <lineage>
        <taxon>Bacteria</taxon>
        <taxon>Bacillati</taxon>
        <taxon>Actinomycetota</taxon>
        <taxon>Actinomycetes</taxon>
        <taxon>Pseudonocardiales</taxon>
        <taxon>Pseudonocardiaceae</taxon>
        <taxon>Pseudonocardia</taxon>
    </lineage>
</organism>
<comment type="caution">
    <text evidence="2">The sequence shown here is derived from an EMBL/GenBank/DDBJ whole genome shotgun (WGS) entry which is preliminary data.</text>
</comment>
<evidence type="ECO:0000313" key="2">
    <source>
        <dbReference type="EMBL" id="MFC5949252.1"/>
    </source>
</evidence>
<accession>A0ABW1I6J3</accession>
<dbReference type="InterPro" id="IPR016040">
    <property type="entry name" value="NAD(P)-bd_dom"/>
</dbReference>
<dbReference type="EMBL" id="JBHSQK010000029">
    <property type="protein sequence ID" value="MFC5949252.1"/>
    <property type="molecule type" value="Genomic_DNA"/>
</dbReference>
<dbReference type="InterPro" id="IPR052718">
    <property type="entry name" value="NmrA-type_oxidoreductase"/>
</dbReference>
<sequence>MHLITGASGELTQITAELLLEPTPADQVILTTRVPGEIQSFAGRGVQVRYADFTDSDSLEAAFAGAERILLLFTNPVGSHAVRGDASATWLPAAPVGAETGVEAMR</sequence>
<evidence type="ECO:0000259" key="1">
    <source>
        <dbReference type="Pfam" id="PF13460"/>
    </source>
</evidence>
<dbReference type="RefSeq" id="WP_379566343.1">
    <property type="nucleotide sequence ID" value="NZ_JBHSQK010000029.1"/>
</dbReference>
<feature type="domain" description="NAD(P)-binding" evidence="1">
    <location>
        <begin position="6"/>
        <end position="78"/>
    </location>
</feature>
<dbReference type="PANTHER" id="PTHR47129:SF1">
    <property type="entry name" value="NMRA-LIKE DOMAIN-CONTAINING PROTEIN"/>
    <property type="match status" value="1"/>
</dbReference>
<dbReference type="PANTHER" id="PTHR47129">
    <property type="entry name" value="QUINONE OXIDOREDUCTASE 2"/>
    <property type="match status" value="1"/>
</dbReference>
<dbReference type="Pfam" id="PF13460">
    <property type="entry name" value="NAD_binding_10"/>
    <property type="match status" value="1"/>
</dbReference>